<dbReference type="OrthoDB" id="9808348at2"/>
<dbReference type="PROSITE" id="PS01127">
    <property type="entry name" value="EF_TS_2"/>
    <property type="match status" value="1"/>
</dbReference>
<evidence type="ECO:0000256" key="6">
    <source>
        <dbReference type="RuleBase" id="RU000642"/>
    </source>
</evidence>
<dbReference type="RefSeq" id="WP_089708989.1">
    <property type="nucleotide sequence ID" value="NZ_FMAR01000002.1"/>
</dbReference>
<proteinExistence type="inferred from homology"/>
<keyword evidence="10" id="KW-1185">Reference proteome</keyword>
<dbReference type="Proteomes" id="UP000242818">
    <property type="component" value="Unassembled WGS sequence"/>
</dbReference>
<dbReference type="SUPFAM" id="SSF46934">
    <property type="entry name" value="UBA-like"/>
    <property type="match status" value="1"/>
</dbReference>
<dbReference type="EMBL" id="FMAR01000002">
    <property type="protein sequence ID" value="SCB91041.1"/>
    <property type="molecule type" value="Genomic_DNA"/>
</dbReference>
<dbReference type="NCBIfam" id="TIGR00116">
    <property type="entry name" value="tsf"/>
    <property type="match status" value="1"/>
</dbReference>
<gene>
    <name evidence="5" type="primary">tsf</name>
    <name evidence="9" type="ORF">GA0116948_10221</name>
</gene>
<dbReference type="Gene3D" id="1.10.8.10">
    <property type="entry name" value="DNA helicase RuvA subunit, C-terminal domain"/>
    <property type="match status" value="1"/>
</dbReference>
<dbReference type="InterPro" id="IPR036402">
    <property type="entry name" value="EF-Ts_dimer_sf"/>
</dbReference>
<evidence type="ECO:0000256" key="5">
    <source>
        <dbReference type="HAMAP-Rule" id="MF_00050"/>
    </source>
</evidence>
<dbReference type="SUPFAM" id="SSF54713">
    <property type="entry name" value="Elongation factor Ts (EF-Ts), dimerisation domain"/>
    <property type="match status" value="1"/>
</dbReference>
<reference evidence="9 10" key="1">
    <citation type="submission" date="2016-08" db="EMBL/GenBank/DDBJ databases">
        <authorList>
            <person name="Seilhamer J.J."/>
        </authorList>
    </citation>
    <scope>NUCLEOTIDE SEQUENCE [LARGE SCALE GENOMIC DNA]</scope>
    <source>
        <strain evidence="9 10">A37T2</strain>
    </source>
</reference>
<dbReference type="Gene3D" id="3.30.479.20">
    <property type="entry name" value="Elongation factor Ts, dimerisation domain"/>
    <property type="match status" value="2"/>
</dbReference>
<evidence type="ECO:0000256" key="7">
    <source>
        <dbReference type="RuleBase" id="RU000643"/>
    </source>
</evidence>
<comment type="subcellular location">
    <subcellularLocation>
        <location evidence="5 7">Cytoplasm</location>
    </subcellularLocation>
</comment>
<dbReference type="Gene3D" id="1.10.286.20">
    <property type="match status" value="1"/>
</dbReference>
<dbReference type="HAMAP" id="MF_00050">
    <property type="entry name" value="EF_Ts"/>
    <property type="match status" value="1"/>
</dbReference>
<accession>A0A1C4A945</accession>
<dbReference type="InterPro" id="IPR014039">
    <property type="entry name" value="Transl_elong_EFTs/EF1B_dimer"/>
</dbReference>
<dbReference type="AlphaFoldDB" id="A0A1C4A945"/>
<dbReference type="PANTHER" id="PTHR11741">
    <property type="entry name" value="ELONGATION FACTOR TS"/>
    <property type="match status" value="1"/>
</dbReference>
<sequence>MATITATDVNKLRQQTGAGMMDCRKALVESDGDFEKAVDYLRKKGQKVAALRSDRETKEGVIIAKTTAAGTSGVIVALGCETDFVAKNEDFIKFAQSIVDLALTSGAKSVDELNAAQLDGATVADKINDQVARIGEKISLTRFERIDAAGVTAYIHGTYRMGVLVGFSLPVSEEVGKDVAMQIAAMNPIAIDADSVSPETIAREKEIAIEQIKAEGKTGDMAEKIAIGKVNKFFKESTLLGQAFVKDNNKSVADYLKSVNASLKVTAFKRVALG</sequence>
<protein>
    <recommendedName>
        <fullName evidence="2 5">Elongation factor Ts</fullName>
        <shortName evidence="5">EF-Ts</shortName>
    </recommendedName>
</protein>
<dbReference type="PANTHER" id="PTHR11741:SF0">
    <property type="entry name" value="ELONGATION FACTOR TS, MITOCHONDRIAL"/>
    <property type="match status" value="1"/>
</dbReference>
<dbReference type="InterPro" id="IPR009060">
    <property type="entry name" value="UBA-like_sf"/>
</dbReference>
<dbReference type="FunFam" id="1.10.8.10:FF:000001">
    <property type="entry name" value="Elongation factor Ts"/>
    <property type="match status" value="1"/>
</dbReference>
<dbReference type="InterPro" id="IPR018101">
    <property type="entry name" value="Transl_elong_Ts_CS"/>
</dbReference>
<dbReference type="Pfam" id="PF00889">
    <property type="entry name" value="EF_TS"/>
    <property type="match status" value="1"/>
</dbReference>
<name>A0A1C4A945_9BACT</name>
<evidence type="ECO:0000256" key="2">
    <source>
        <dbReference type="ARBA" id="ARBA00016956"/>
    </source>
</evidence>
<evidence type="ECO:0000313" key="10">
    <source>
        <dbReference type="Proteomes" id="UP000242818"/>
    </source>
</evidence>
<dbReference type="GO" id="GO:0003746">
    <property type="term" value="F:translation elongation factor activity"/>
    <property type="evidence" value="ECO:0007669"/>
    <property type="project" value="UniProtKB-UniRule"/>
</dbReference>
<keyword evidence="5" id="KW-0963">Cytoplasm</keyword>
<keyword evidence="4 5" id="KW-0648">Protein biosynthesis</keyword>
<comment type="function">
    <text evidence="5 6">Associates with the EF-Tu.GDP complex and induces the exchange of GDP to GTP. It remains bound to the aminoacyl-tRNA.EF-Tu.GTP complex up to the GTP hydrolysis stage on the ribosome.</text>
</comment>
<keyword evidence="3 5" id="KW-0251">Elongation factor</keyword>
<evidence type="ECO:0000259" key="8">
    <source>
        <dbReference type="Pfam" id="PF00889"/>
    </source>
</evidence>
<evidence type="ECO:0000313" key="9">
    <source>
        <dbReference type="EMBL" id="SCB91041.1"/>
    </source>
</evidence>
<evidence type="ECO:0000256" key="3">
    <source>
        <dbReference type="ARBA" id="ARBA00022768"/>
    </source>
</evidence>
<feature type="domain" description="Translation elongation factor EFTs/EF1B dimerisation" evidence="8">
    <location>
        <begin position="73"/>
        <end position="274"/>
    </location>
</feature>
<organism evidence="9 10">
    <name type="scientific">Chitinophaga costaii</name>
    <dbReference type="NCBI Taxonomy" id="1335309"/>
    <lineage>
        <taxon>Bacteria</taxon>
        <taxon>Pseudomonadati</taxon>
        <taxon>Bacteroidota</taxon>
        <taxon>Chitinophagia</taxon>
        <taxon>Chitinophagales</taxon>
        <taxon>Chitinophagaceae</taxon>
        <taxon>Chitinophaga</taxon>
    </lineage>
</organism>
<evidence type="ECO:0000256" key="4">
    <source>
        <dbReference type="ARBA" id="ARBA00022917"/>
    </source>
</evidence>
<feature type="region of interest" description="Involved in Mg(2+) ion dislocation from EF-Tu" evidence="5">
    <location>
        <begin position="82"/>
        <end position="85"/>
    </location>
</feature>
<dbReference type="CDD" id="cd14275">
    <property type="entry name" value="UBA_EF-Ts"/>
    <property type="match status" value="1"/>
</dbReference>
<dbReference type="GO" id="GO:0005737">
    <property type="term" value="C:cytoplasm"/>
    <property type="evidence" value="ECO:0007669"/>
    <property type="project" value="UniProtKB-SubCell"/>
</dbReference>
<dbReference type="STRING" id="1335309.GA0116948_10221"/>
<comment type="similarity">
    <text evidence="1 5 6">Belongs to the EF-Ts family.</text>
</comment>
<dbReference type="InterPro" id="IPR001816">
    <property type="entry name" value="Transl_elong_EFTs/EF1B"/>
</dbReference>
<evidence type="ECO:0000256" key="1">
    <source>
        <dbReference type="ARBA" id="ARBA00005532"/>
    </source>
</evidence>